<comment type="caution">
    <text evidence="2">The sequence shown here is derived from an EMBL/GenBank/DDBJ whole genome shotgun (WGS) entry which is preliminary data.</text>
</comment>
<dbReference type="RefSeq" id="WP_013431064.1">
    <property type="nucleotide sequence ID" value="NZ_FUZJ01000001.1"/>
</dbReference>
<dbReference type="EMBL" id="FXXC01000001">
    <property type="protein sequence ID" value="SMR95435.1"/>
    <property type="molecule type" value="Genomic_DNA"/>
</dbReference>
<dbReference type="Proteomes" id="UP000196803">
    <property type="component" value="Unassembled WGS sequence"/>
</dbReference>
<accession>A0ABY1SBW8</accession>
<organism evidence="2 3">
    <name type="scientific">Caldicellulosiruptor bescii</name>
    <name type="common">Anaerocellum thermophilum</name>
    <dbReference type="NCBI Taxonomy" id="31899"/>
    <lineage>
        <taxon>Bacteria</taxon>
        <taxon>Bacillati</taxon>
        <taxon>Bacillota</taxon>
        <taxon>Bacillota incertae sedis</taxon>
        <taxon>Caldicellulosiruptorales</taxon>
        <taxon>Caldicellulosiruptoraceae</taxon>
        <taxon>Caldicellulosiruptor</taxon>
    </lineage>
</organism>
<protein>
    <submittedName>
        <fullName evidence="2">Uncharacterized protein</fullName>
    </submittedName>
</protein>
<evidence type="ECO:0000313" key="3">
    <source>
        <dbReference type="Proteomes" id="UP000196803"/>
    </source>
</evidence>
<gene>
    <name evidence="2" type="ORF">SAMN05216240_2617</name>
</gene>
<name>A0ABY1SBW8_CALBS</name>
<feature type="transmembrane region" description="Helical" evidence="1">
    <location>
        <begin position="6"/>
        <end position="24"/>
    </location>
</feature>
<reference evidence="2 3" key="1">
    <citation type="submission" date="2017-05" db="EMBL/GenBank/DDBJ databases">
        <authorList>
            <person name="Varghese N."/>
            <person name="Submissions S."/>
        </authorList>
    </citation>
    <scope>NUCLEOTIDE SEQUENCE [LARGE SCALE GENOMIC DNA]</scope>
    <source>
        <strain evidence="2 3">MACB1020</strain>
    </source>
</reference>
<keyword evidence="3" id="KW-1185">Reference proteome</keyword>
<evidence type="ECO:0000256" key="1">
    <source>
        <dbReference type="SAM" id="Phobius"/>
    </source>
</evidence>
<keyword evidence="1" id="KW-0472">Membrane</keyword>
<dbReference type="GeneID" id="31771854"/>
<keyword evidence="1" id="KW-0812">Transmembrane</keyword>
<keyword evidence="1" id="KW-1133">Transmembrane helix</keyword>
<evidence type="ECO:0000313" key="2">
    <source>
        <dbReference type="EMBL" id="SMR95435.1"/>
    </source>
</evidence>
<sequence>MKRKIIYIHIVFLVIIALILSIFYKNYSVKRTYFVRALENMKSIVSSEIRETTWFTNNIIYNFDKYGFSMENVLFLKSKVEFVSYIIEALKYIDIDSLEILDYNAKLNSMYWTFLQYGRFLSKVIEYIKDGGKPFNLFDNNDNKFLIKTKKDIYNEFLLYHDLFSKLDLHVTKSSTGTELFNKIIKTWDIEKANKIVYPSERN</sequence>
<proteinExistence type="predicted"/>